<reference evidence="2 3" key="1">
    <citation type="journal article" date="2007" name="Nature">
        <title>Evolution of genes and genomes on the Drosophila phylogeny.</title>
        <authorList>
            <consortium name="Drosophila 12 Genomes Consortium"/>
            <person name="Clark A.G."/>
            <person name="Eisen M.B."/>
            <person name="Smith D.R."/>
            <person name="Bergman C.M."/>
            <person name="Oliver B."/>
            <person name="Markow T.A."/>
            <person name="Kaufman T.C."/>
            <person name="Kellis M."/>
            <person name="Gelbart W."/>
            <person name="Iyer V.N."/>
            <person name="Pollard D.A."/>
            <person name="Sackton T.B."/>
            <person name="Larracuente A.M."/>
            <person name="Singh N.D."/>
            <person name="Abad J.P."/>
            <person name="Abt D.N."/>
            <person name="Adryan B."/>
            <person name="Aguade M."/>
            <person name="Akashi H."/>
            <person name="Anderson W.W."/>
            <person name="Aquadro C.F."/>
            <person name="Ardell D.H."/>
            <person name="Arguello R."/>
            <person name="Artieri C.G."/>
            <person name="Barbash D.A."/>
            <person name="Barker D."/>
            <person name="Barsanti P."/>
            <person name="Batterham P."/>
            <person name="Batzoglou S."/>
            <person name="Begun D."/>
            <person name="Bhutkar A."/>
            <person name="Blanco E."/>
            <person name="Bosak S.A."/>
            <person name="Bradley R.K."/>
            <person name="Brand A.D."/>
            <person name="Brent M.R."/>
            <person name="Brooks A.N."/>
            <person name="Brown R.H."/>
            <person name="Butlin R.K."/>
            <person name="Caggese C."/>
            <person name="Calvi B.R."/>
            <person name="Bernardo de Carvalho A."/>
            <person name="Caspi A."/>
            <person name="Castrezana S."/>
            <person name="Celniker S.E."/>
            <person name="Chang J.L."/>
            <person name="Chapple C."/>
            <person name="Chatterji S."/>
            <person name="Chinwalla A."/>
            <person name="Civetta A."/>
            <person name="Clifton S.W."/>
            <person name="Comeron J.M."/>
            <person name="Costello J.C."/>
            <person name="Coyne J.A."/>
            <person name="Daub J."/>
            <person name="David R.G."/>
            <person name="Delcher A.L."/>
            <person name="Delehaunty K."/>
            <person name="Do C.B."/>
            <person name="Ebling H."/>
            <person name="Edwards K."/>
            <person name="Eickbush T."/>
            <person name="Evans J.D."/>
            <person name="Filipski A."/>
            <person name="Findeiss S."/>
            <person name="Freyhult E."/>
            <person name="Fulton L."/>
            <person name="Fulton R."/>
            <person name="Garcia A.C."/>
            <person name="Gardiner A."/>
            <person name="Garfield D.A."/>
            <person name="Garvin B.E."/>
            <person name="Gibson G."/>
            <person name="Gilbert D."/>
            <person name="Gnerre S."/>
            <person name="Godfrey J."/>
            <person name="Good R."/>
            <person name="Gotea V."/>
            <person name="Gravely B."/>
            <person name="Greenberg A.J."/>
            <person name="Griffiths-Jones S."/>
            <person name="Gross S."/>
            <person name="Guigo R."/>
            <person name="Gustafson E.A."/>
            <person name="Haerty W."/>
            <person name="Hahn M.W."/>
            <person name="Halligan D.L."/>
            <person name="Halpern A.L."/>
            <person name="Halter G.M."/>
            <person name="Han M.V."/>
            <person name="Heger A."/>
            <person name="Hillier L."/>
            <person name="Hinrichs A.S."/>
            <person name="Holmes I."/>
            <person name="Hoskins R.A."/>
            <person name="Hubisz M.J."/>
            <person name="Hultmark D."/>
            <person name="Huntley M.A."/>
            <person name="Jaffe D.B."/>
            <person name="Jagadeeshan S."/>
            <person name="Jeck W.R."/>
            <person name="Johnson J."/>
            <person name="Jones C.D."/>
            <person name="Jordan W.C."/>
            <person name="Karpen G.H."/>
            <person name="Kataoka E."/>
            <person name="Keightley P.D."/>
            <person name="Kheradpour P."/>
            <person name="Kirkness E.F."/>
            <person name="Koerich L.B."/>
            <person name="Kristiansen K."/>
            <person name="Kudrna D."/>
            <person name="Kulathinal R.J."/>
            <person name="Kumar S."/>
            <person name="Kwok R."/>
            <person name="Lander E."/>
            <person name="Langley C.H."/>
            <person name="Lapoint R."/>
            <person name="Lazzaro B.P."/>
            <person name="Lee S.J."/>
            <person name="Levesque L."/>
            <person name="Li R."/>
            <person name="Lin C.F."/>
            <person name="Lin M.F."/>
            <person name="Lindblad-Toh K."/>
            <person name="Llopart A."/>
            <person name="Long M."/>
            <person name="Low L."/>
            <person name="Lozovsky E."/>
            <person name="Lu J."/>
            <person name="Luo M."/>
            <person name="Machado C.A."/>
            <person name="Makalowski W."/>
            <person name="Marzo M."/>
            <person name="Matsuda M."/>
            <person name="Matzkin L."/>
            <person name="McAllister B."/>
            <person name="McBride C.S."/>
            <person name="McKernan B."/>
            <person name="McKernan K."/>
            <person name="Mendez-Lago M."/>
            <person name="Minx P."/>
            <person name="Mollenhauer M.U."/>
            <person name="Montooth K."/>
            <person name="Mount S.M."/>
            <person name="Mu X."/>
            <person name="Myers E."/>
            <person name="Negre B."/>
            <person name="Newfeld S."/>
            <person name="Nielsen R."/>
            <person name="Noor M.A."/>
            <person name="O'Grady P."/>
            <person name="Pachter L."/>
            <person name="Papaceit M."/>
            <person name="Parisi M.J."/>
            <person name="Parisi M."/>
            <person name="Parts L."/>
            <person name="Pedersen J.S."/>
            <person name="Pesole G."/>
            <person name="Phillippy A.M."/>
            <person name="Ponting C.P."/>
            <person name="Pop M."/>
            <person name="Porcelli D."/>
            <person name="Powell J.R."/>
            <person name="Prohaska S."/>
            <person name="Pruitt K."/>
            <person name="Puig M."/>
            <person name="Quesneville H."/>
            <person name="Ram K.R."/>
            <person name="Rand D."/>
            <person name="Rasmussen M.D."/>
            <person name="Reed L.K."/>
            <person name="Reenan R."/>
            <person name="Reily A."/>
            <person name="Remington K.A."/>
            <person name="Rieger T.T."/>
            <person name="Ritchie M.G."/>
            <person name="Robin C."/>
            <person name="Rogers Y.H."/>
            <person name="Rohde C."/>
            <person name="Rozas J."/>
            <person name="Rubenfield M.J."/>
            <person name="Ruiz A."/>
            <person name="Russo S."/>
            <person name="Salzberg S.L."/>
            <person name="Sanchez-Gracia A."/>
            <person name="Saranga D.J."/>
            <person name="Sato H."/>
            <person name="Schaeffer S.W."/>
            <person name="Schatz M.C."/>
            <person name="Schlenke T."/>
            <person name="Schwartz R."/>
            <person name="Segarra C."/>
            <person name="Singh R.S."/>
            <person name="Sirot L."/>
            <person name="Sirota M."/>
            <person name="Sisneros N.B."/>
            <person name="Smith C.D."/>
            <person name="Smith T.F."/>
            <person name="Spieth J."/>
            <person name="Stage D.E."/>
            <person name="Stark A."/>
            <person name="Stephan W."/>
            <person name="Strausberg R.L."/>
            <person name="Strempel S."/>
            <person name="Sturgill D."/>
            <person name="Sutton G."/>
            <person name="Sutton G.G."/>
            <person name="Tao W."/>
            <person name="Teichmann S."/>
            <person name="Tobari Y.N."/>
            <person name="Tomimura Y."/>
            <person name="Tsolas J.M."/>
            <person name="Valente V.L."/>
            <person name="Venter E."/>
            <person name="Venter J.C."/>
            <person name="Vicario S."/>
            <person name="Vieira F.G."/>
            <person name="Vilella A.J."/>
            <person name="Villasante A."/>
            <person name="Walenz B."/>
            <person name="Wang J."/>
            <person name="Wasserman M."/>
            <person name="Watts T."/>
            <person name="Wilson D."/>
            <person name="Wilson R.K."/>
            <person name="Wing R.A."/>
            <person name="Wolfner M.F."/>
            <person name="Wong A."/>
            <person name="Wong G.K."/>
            <person name="Wu C.I."/>
            <person name="Wu G."/>
            <person name="Yamamoto D."/>
            <person name="Yang H.P."/>
            <person name="Yang S.P."/>
            <person name="Yorke J.A."/>
            <person name="Yoshida K."/>
            <person name="Zdobnov E."/>
            <person name="Zhang P."/>
            <person name="Zhang Y."/>
            <person name="Zimin A.V."/>
            <person name="Baldwin J."/>
            <person name="Abdouelleil A."/>
            <person name="Abdulkadir J."/>
            <person name="Abebe A."/>
            <person name="Abera B."/>
            <person name="Abreu J."/>
            <person name="Acer S.C."/>
            <person name="Aftuck L."/>
            <person name="Alexander A."/>
            <person name="An P."/>
            <person name="Anderson E."/>
            <person name="Anderson S."/>
            <person name="Arachi H."/>
            <person name="Azer M."/>
            <person name="Bachantsang P."/>
            <person name="Barry A."/>
            <person name="Bayul T."/>
            <person name="Berlin A."/>
            <person name="Bessette D."/>
            <person name="Bloom T."/>
            <person name="Blye J."/>
            <person name="Boguslavskiy L."/>
            <person name="Bonnet C."/>
            <person name="Boukhgalter B."/>
            <person name="Bourzgui I."/>
            <person name="Brown A."/>
            <person name="Cahill P."/>
            <person name="Channer S."/>
            <person name="Cheshatsang Y."/>
            <person name="Chuda L."/>
            <person name="Citroen M."/>
            <person name="Collymore A."/>
            <person name="Cooke P."/>
            <person name="Costello M."/>
            <person name="D'Aco K."/>
            <person name="Daza R."/>
            <person name="De Haan G."/>
            <person name="DeGray S."/>
            <person name="DeMaso C."/>
            <person name="Dhargay N."/>
            <person name="Dooley K."/>
            <person name="Dooley E."/>
            <person name="Doricent M."/>
            <person name="Dorje P."/>
            <person name="Dorjee K."/>
            <person name="Dupes A."/>
            <person name="Elong R."/>
            <person name="Falk J."/>
            <person name="Farina A."/>
            <person name="Faro S."/>
            <person name="Ferguson D."/>
            <person name="Fisher S."/>
            <person name="Foley C.D."/>
            <person name="Franke A."/>
            <person name="Friedrich D."/>
            <person name="Gadbois L."/>
            <person name="Gearin G."/>
            <person name="Gearin C.R."/>
            <person name="Giannoukos G."/>
            <person name="Goode T."/>
            <person name="Graham J."/>
            <person name="Grandbois E."/>
            <person name="Grewal S."/>
            <person name="Gyaltsen K."/>
            <person name="Hafez N."/>
            <person name="Hagos B."/>
            <person name="Hall J."/>
            <person name="Henson C."/>
            <person name="Hollinger A."/>
            <person name="Honan T."/>
            <person name="Huard M.D."/>
            <person name="Hughes L."/>
            <person name="Hurhula B."/>
            <person name="Husby M.E."/>
            <person name="Kamat A."/>
            <person name="Kanga B."/>
            <person name="Kashin S."/>
            <person name="Khazanovich D."/>
            <person name="Kisner P."/>
            <person name="Lance K."/>
            <person name="Lara M."/>
            <person name="Lee W."/>
            <person name="Lennon N."/>
            <person name="Letendre F."/>
            <person name="LeVine R."/>
            <person name="Lipovsky A."/>
            <person name="Liu X."/>
            <person name="Liu J."/>
            <person name="Liu S."/>
            <person name="Lokyitsang T."/>
            <person name="Lokyitsang Y."/>
            <person name="Lubonja R."/>
            <person name="Lui A."/>
            <person name="MacDonald P."/>
            <person name="Magnisalis V."/>
            <person name="Maru K."/>
            <person name="Matthews C."/>
            <person name="McCusker W."/>
            <person name="McDonough S."/>
            <person name="Mehta T."/>
            <person name="Meldrim J."/>
            <person name="Meneus L."/>
            <person name="Mihai O."/>
            <person name="Mihalev A."/>
            <person name="Mihova T."/>
            <person name="Mittelman R."/>
            <person name="Mlenga V."/>
            <person name="Montmayeur A."/>
            <person name="Mulrain L."/>
            <person name="Navidi A."/>
            <person name="Naylor J."/>
            <person name="Negash T."/>
            <person name="Nguyen T."/>
            <person name="Nguyen N."/>
            <person name="Nicol R."/>
            <person name="Norbu C."/>
            <person name="Norbu N."/>
            <person name="Novod N."/>
            <person name="O'Neill B."/>
            <person name="Osman S."/>
            <person name="Markiewicz E."/>
            <person name="Oyono O.L."/>
            <person name="Patti C."/>
            <person name="Phunkhang P."/>
            <person name="Pierre F."/>
            <person name="Priest M."/>
            <person name="Raghuraman S."/>
            <person name="Rege F."/>
            <person name="Reyes R."/>
            <person name="Rise C."/>
            <person name="Rogov P."/>
            <person name="Ross K."/>
            <person name="Ryan E."/>
            <person name="Settipalli S."/>
            <person name="Shea T."/>
            <person name="Sherpa N."/>
            <person name="Shi L."/>
            <person name="Shih D."/>
            <person name="Sparrow T."/>
            <person name="Spaulding J."/>
            <person name="Stalker J."/>
            <person name="Stange-Thomann N."/>
            <person name="Stavropoulos S."/>
            <person name="Stone C."/>
            <person name="Strader C."/>
            <person name="Tesfaye S."/>
            <person name="Thomson T."/>
            <person name="Thoulutsang Y."/>
            <person name="Thoulutsang D."/>
            <person name="Topham K."/>
            <person name="Topping I."/>
            <person name="Tsamla T."/>
            <person name="Vassiliev H."/>
            <person name="Vo A."/>
            <person name="Wangchuk T."/>
            <person name="Wangdi T."/>
            <person name="Weiand M."/>
            <person name="Wilkinson J."/>
            <person name="Wilson A."/>
            <person name="Yadav S."/>
            <person name="Young G."/>
            <person name="Yu Q."/>
            <person name="Zembek L."/>
            <person name="Zhong D."/>
            <person name="Zimmer A."/>
            <person name="Zwirko Z."/>
            <person name="Jaffe D.B."/>
            <person name="Alvarez P."/>
            <person name="Brockman W."/>
            <person name="Butler J."/>
            <person name="Chin C."/>
            <person name="Gnerre S."/>
            <person name="Grabherr M."/>
            <person name="Kleber M."/>
            <person name="Mauceli E."/>
            <person name="MacCallum I."/>
        </authorList>
    </citation>
    <scope>NUCLEOTIDE SEQUENCE [LARGE SCALE GENOMIC DNA]</scope>
    <source>
        <strain evidence="3">Rob3c / Tucson 14021-0248.25</strain>
    </source>
</reference>
<organism evidence="3">
    <name type="scientific">Drosophila sechellia</name>
    <name type="common">Fruit fly</name>
    <dbReference type="NCBI Taxonomy" id="7238"/>
    <lineage>
        <taxon>Eukaryota</taxon>
        <taxon>Metazoa</taxon>
        <taxon>Ecdysozoa</taxon>
        <taxon>Arthropoda</taxon>
        <taxon>Hexapoda</taxon>
        <taxon>Insecta</taxon>
        <taxon>Pterygota</taxon>
        <taxon>Neoptera</taxon>
        <taxon>Endopterygota</taxon>
        <taxon>Diptera</taxon>
        <taxon>Brachycera</taxon>
        <taxon>Muscomorpha</taxon>
        <taxon>Ephydroidea</taxon>
        <taxon>Drosophilidae</taxon>
        <taxon>Drosophila</taxon>
        <taxon>Sophophora</taxon>
    </lineage>
</organism>
<sequence>MCNHAVITQLTEALAHANVARLGGFLHSSPETGAVENSLVDKVIHSLPCDDTGRSCSSAKEDSAEDSEWGWAGSGGRQAWHLHKQDIQDIRNKQEAVK</sequence>
<gene>
    <name evidence="2" type="primary">Dsec\GM15638</name>
    <name evidence="2" type="ORF">Dsec_GM15638</name>
</gene>
<dbReference type="AlphaFoldDB" id="B4I850"/>
<dbReference type="HOGENOM" id="CLU_2335862_0_0_1"/>
<keyword evidence="3" id="KW-1185">Reference proteome</keyword>
<name>B4I850_DROSE</name>
<proteinExistence type="predicted"/>
<accession>B4I850</accession>
<feature type="region of interest" description="Disordered" evidence="1">
    <location>
        <begin position="54"/>
        <end position="75"/>
    </location>
</feature>
<dbReference type="EMBL" id="CH480824">
    <property type="protein sequence ID" value="EDW56775.1"/>
    <property type="molecule type" value="Genomic_DNA"/>
</dbReference>
<evidence type="ECO:0000313" key="3">
    <source>
        <dbReference type="Proteomes" id="UP000001292"/>
    </source>
</evidence>
<evidence type="ECO:0000256" key="1">
    <source>
        <dbReference type="SAM" id="MobiDB-lite"/>
    </source>
</evidence>
<dbReference type="Proteomes" id="UP000001292">
    <property type="component" value="Unassembled WGS sequence"/>
</dbReference>
<evidence type="ECO:0000313" key="2">
    <source>
        <dbReference type="EMBL" id="EDW56775.1"/>
    </source>
</evidence>
<protein>
    <submittedName>
        <fullName evidence="2">GM15638</fullName>
    </submittedName>
</protein>